<name>A0A8R7QDM4_TRIUA</name>
<dbReference type="Proteomes" id="UP000015106">
    <property type="component" value="Chromosome 5"/>
</dbReference>
<dbReference type="Gramene" id="TuG1812G0500002902.01.T02">
    <property type="protein sequence ID" value="TuG1812G0500002902.01.T02.cds311591"/>
    <property type="gene ID" value="TuG1812G0500002902.01"/>
</dbReference>
<dbReference type="EnsemblPlants" id="TuG1812G0500002902.01.T02">
    <property type="protein sequence ID" value="TuG1812G0500002902.01.T02.cds311591"/>
    <property type="gene ID" value="TuG1812G0500002902.01"/>
</dbReference>
<reference evidence="1" key="3">
    <citation type="submission" date="2022-06" db="UniProtKB">
        <authorList>
            <consortium name="EnsemblPlants"/>
        </authorList>
    </citation>
    <scope>IDENTIFICATION</scope>
</reference>
<dbReference type="PROSITE" id="PS51257">
    <property type="entry name" value="PROKAR_LIPOPROTEIN"/>
    <property type="match status" value="1"/>
</dbReference>
<dbReference type="AlphaFoldDB" id="A0A8R7QDM4"/>
<organism evidence="1 2">
    <name type="scientific">Triticum urartu</name>
    <name type="common">Red wild einkorn</name>
    <name type="synonym">Crithodium urartu</name>
    <dbReference type="NCBI Taxonomy" id="4572"/>
    <lineage>
        <taxon>Eukaryota</taxon>
        <taxon>Viridiplantae</taxon>
        <taxon>Streptophyta</taxon>
        <taxon>Embryophyta</taxon>
        <taxon>Tracheophyta</taxon>
        <taxon>Spermatophyta</taxon>
        <taxon>Magnoliopsida</taxon>
        <taxon>Liliopsida</taxon>
        <taxon>Poales</taxon>
        <taxon>Poaceae</taxon>
        <taxon>BOP clade</taxon>
        <taxon>Pooideae</taxon>
        <taxon>Triticodae</taxon>
        <taxon>Triticeae</taxon>
        <taxon>Triticinae</taxon>
        <taxon>Triticum</taxon>
    </lineage>
</organism>
<dbReference type="Gramene" id="TuG1812G0500002902.01.T01">
    <property type="protein sequence ID" value="TuG1812G0500002902.01.T01.cds311591"/>
    <property type="gene ID" value="TuG1812G0500002902.01"/>
</dbReference>
<keyword evidence="2" id="KW-1185">Reference proteome</keyword>
<reference evidence="2" key="1">
    <citation type="journal article" date="2013" name="Nature">
        <title>Draft genome of the wheat A-genome progenitor Triticum urartu.</title>
        <authorList>
            <person name="Ling H.Q."/>
            <person name="Zhao S."/>
            <person name="Liu D."/>
            <person name="Wang J."/>
            <person name="Sun H."/>
            <person name="Zhang C."/>
            <person name="Fan H."/>
            <person name="Li D."/>
            <person name="Dong L."/>
            <person name="Tao Y."/>
            <person name="Gao C."/>
            <person name="Wu H."/>
            <person name="Li Y."/>
            <person name="Cui Y."/>
            <person name="Guo X."/>
            <person name="Zheng S."/>
            <person name="Wang B."/>
            <person name="Yu K."/>
            <person name="Liang Q."/>
            <person name="Yang W."/>
            <person name="Lou X."/>
            <person name="Chen J."/>
            <person name="Feng M."/>
            <person name="Jian J."/>
            <person name="Zhang X."/>
            <person name="Luo G."/>
            <person name="Jiang Y."/>
            <person name="Liu J."/>
            <person name="Wang Z."/>
            <person name="Sha Y."/>
            <person name="Zhang B."/>
            <person name="Wu H."/>
            <person name="Tang D."/>
            <person name="Shen Q."/>
            <person name="Xue P."/>
            <person name="Zou S."/>
            <person name="Wang X."/>
            <person name="Liu X."/>
            <person name="Wang F."/>
            <person name="Yang Y."/>
            <person name="An X."/>
            <person name="Dong Z."/>
            <person name="Zhang K."/>
            <person name="Zhang X."/>
            <person name="Luo M.C."/>
            <person name="Dvorak J."/>
            <person name="Tong Y."/>
            <person name="Wang J."/>
            <person name="Yang H."/>
            <person name="Li Z."/>
            <person name="Wang D."/>
            <person name="Zhang A."/>
            <person name="Wang J."/>
        </authorList>
    </citation>
    <scope>NUCLEOTIDE SEQUENCE</scope>
    <source>
        <strain evidence="2">cv. G1812</strain>
    </source>
</reference>
<proteinExistence type="predicted"/>
<accession>A0A8R7QDM4</accession>
<evidence type="ECO:0000313" key="2">
    <source>
        <dbReference type="Proteomes" id="UP000015106"/>
    </source>
</evidence>
<reference evidence="1" key="2">
    <citation type="submission" date="2018-03" db="EMBL/GenBank/DDBJ databases">
        <title>The Triticum urartu genome reveals the dynamic nature of wheat genome evolution.</title>
        <authorList>
            <person name="Ling H."/>
            <person name="Ma B."/>
            <person name="Shi X."/>
            <person name="Liu H."/>
            <person name="Dong L."/>
            <person name="Sun H."/>
            <person name="Cao Y."/>
            <person name="Gao Q."/>
            <person name="Zheng S."/>
            <person name="Li Y."/>
            <person name="Yu Y."/>
            <person name="Du H."/>
            <person name="Qi M."/>
            <person name="Li Y."/>
            <person name="Yu H."/>
            <person name="Cui Y."/>
            <person name="Wang N."/>
            <person name="Chen C."/>
            <person name="Wu H."/>
            <person name="Zhao Y."/>
            <person name="Zhang J."/>
            <person name="Li Y."/>
            <person name="Zhou W."/>
            <person name="Zhang B."/>
            <person name="Hu W."/>
            <person name="Eijk M."/>
            <person name="Tang J."/>
            <person name="Witsenboer H."/>
            <person name="Zhao S."/>
            <person name="Li Z."/>
            <person name="Zhang A."/>
            <person name="Wang D."/>
            <person name="Liang C."/>
        </authorList>
    </citation>
    <scope>NUCLEOTIDE SEQUENCE [LARGE SCALE GENOMIC DNA]</scope>
    <source>
        <strain evidence="1">cv. G1812</strain>
    </source>
</reference>
<evidence type="ECO:0000313" key="1">
    <source>
        <dbReference type="EnsemblPlants" id="TuG1812G0500002902.01.T02.cds311591"/>
    </source>
</evidence>
<protein>
    <submittedName>
        <fullName evidence="1">Uncharacterized protein</fullName>
    </submittedName>
</protein>
<dbReference type="EnsemblPlants" id="TuG1812G0500002902.01.T01">
    <property type="protein sequence ID" value="TuG1812G0500002902.01.T01.cds311591"/>
    <property type="gene ID" value="TuG1812G0500002902.01"/>
</dbReference>
<sequence length="80" mass="9165">MNLIRFGQVHSHSIINMTSNLYATISSCTEAFLQDDLEAKKRISTSVKGINLQGRIKNIRKKEKRIMMHISDLPLLLCLH</sequence>